<dbReference type="InterPro" id="IPR011933">
    <property type="entry name" value="Double_TM_dom"/>
</dbReference>
<dbReference type="InterPro" id="IPR024163">
    <property type="entry name" value="Aerotolerance_reg_N"/>
</dbReference>
<evidence type="ECO:0000313" key="4">
    <source>
        <dbReference type="EMBL" id="SCA58217.1"/>
    </source>
</evidence>
<keyword evidence="1" id="KW-1133">Transmembrane helix</keyword>
<accession>A0A1C3RLR7</accession>
<dbReference type="Pfam" id="PF07584">
    <property type="entry name" value="BatA"/>
    <property type="match status" value="1"/>
</dbReference>
<dbReference type="AlphaFoldDB" id="A0A1C3RLR7"/>
<dbReference type="PANTHER" id="PTHR37464:SF1">
    <property type="entry name" value="BLL2463 PROTEIN"/>
    <property type="match status" value="1"/>
</dbReference>
<evidence type="ECO:0000313" key="5">
    <source>
        <dbReference type="Proteomes" id="UP000231658"/>
    </source>
</evidence>
<gene>
    <name evidence="4" type="ORF">MTBPR1_90064</name>
</gene>
<dbReference type="Pfam" id="PF13709">
    <property type="entry name" value="DUF4159"/>
    <property type="match status" value="1"/>
</dbReference>
<protein>
    <recommendedName>
        <fullName evidence="6">DUF4159 domain-containing protein</fullName>
    </recommendedName>
</protein>
<dbReference type="EMBL" id="FLYE01000048">
    <property type="protein sequence ID" value="SCA58217.1"/>
    <property type="molecule type" value="Genomic_DNA"/>
</dbReference>
<dbReference type="InterPro" id="IPR029062">
    <property type="entry name" value="Class_I_gatase-like"/>
</dbReference>
<feature type="domain" description="DUF4159" evidence="3">
    <location>
        <begin position="673"/>
        <end position="869"/>
    </location>
</feature>
<sequence length="889" mass="99478">MLSLGSLSFATPWALTALLLLPLLWQLLKVTPPKPTVIKFPAVRILQELSTKQTLATQTPWWIFLLRGLIALCLILAMSGPSLNRVEQINNLNRPHIIIVDNDWSVMDRWAVRKSELIKHIRQSQENQHGLALITNTQTKPSSLLLVEKALEQVETLRARPWAGNRKRTLEHIEKIIAGLDQTPKISWISNGLKEGEDDDFLSSLHGLGDVDYIHEGVQATPIIIQDVKRNEQGFDLTLLSAPLTTAQKANINIVDETGSILFQQNINIPKDQESTTAQINIPSELKSRAFLIRLSGYINPASQFLVDEKWRDRPVGILSSHEKDKALLEPAYYVRKSLKPHTSIRESGLEDLIKRKTAVIFDVVYTAFSARQQKALQSWMAQGGILVRFATKRMTSQDMATYDPLLPVQLMPAQRTFGGALSWGEKSNLAEFPEHSPFAHIKTPDDVAIKKQVLARPESNLAQKTWAHLKDGTPLITAQQIDKGWSVLFHINAIPSWSNLPLSGVFELMMKRIITLSSGYGANGTAQELVPYRLFNHLGNLVAPERQSATLSLNKAKTISADESHPPGLYGSVSSLHAFNLGPLIRQLSPLKELPLGVSEKGFREAEQQDLALWFLLCALVLVLIDWLLANTWLQAAQRASLAVICFLVSLPVHSAEPNWEKALASANQMRLAYMVSPKAGSNKTLQQGLDGLAAVLRRRTAVELAPSVAFDPEKDDPSLFPMIYWAIEENQTSLSDHAAQKLNQFLKTGGFILFDTMGQARPQILKQLTEKLEIAPLELVKDTHVLTRSFYLMRRFPGRFDHQDIWVESDEDTKNDRVSSVLIGSNSWAQAWARDENLRPVFAVVPAGEIQREQAFRFGVNLVMYILSGNYKGDQVHMPAILQRLGL</sequence>
<dbReference type="Gene3D" id="3.40.50.12140">
    <property type="entry name" value="Domain of unknown function DUF4159"/>
    <property type="match status" value="1"/>
</dbReference>
<name>A0A1C3RLR7_9PROT</name>
<dbReference type="RefSeq" id="WP_069190220.1">
    <property type="nucleotide sequence ID" value="NZ_FLYE01000048.1"/>
</dbReference>
<proteinExistence type="predicted"/>
<dbReference type="Proteomes" id="UP000231658">
    <property type="component" value="Unassembled WGS sequence"/>
</dbReference>
<organism evidence="4 5">
    <name type="scientific">Candidatus Terasakiella magnetica</name>
    <dbReference type="NCBI Taxonomy" id="1867952"/>
    <lineage>
        <taxon>Bacteria</taxon>
        <taxon>Pseudomonadati</taxon>
        <taxon>Pseudomonadota</taxon>
        <taxon>Alphaproteobacteria</taxon>
        <taxon>Rhodospirillales</taxon>
        <taxon>Terasakiellaceae</taxon>
        <taxon>Terasakiella</taxon>
    </lineage>
</organism>
<dbReference type="SUPFAM" id="SSF52317">
    <property type="entry name" value="Class I glutamine amidotransferase-like"/>
    <property type="match status" value="1"/>
</dbReference>
<dbReference type="OrthoDB" id="9773014at2"/>
<reference evidence="4 5" key="1">
    <citation type="submission" date="2016-07" db="EMBL/GenBank/DDBJ databases">
        <authorList>
            <person name="Lefevre C.T."/>
        </authorList>
    </citation>
    <scope>NUCLEOTIDE SEQUENCE [LARGE SCALE GENOMIC DNA]</scope>
    <source>
        <strain evidence="4">PR1</strain>
    </source>
</reference>
<dbReference type="NCBIfam" id="TIGR02226">
    <property type="entry name" value="two_anch"/>
    <property type="match status" value="1"/>
</dbReference>
<dbReference type="PANTHER" id="PTHR37464">
    <property type="entry name" value="BLL2463 PROTEIN"/>
    <property type="match status" value="1"/>
</dbReference>
<keyword evidence="5" id="KW-1185">Reference proteome</keyword>
<evidence type="ECO:0000259" key="2">
    <source>
        <dbReference type="Pfam" id="PF07584"/>
    </source>
</evidence>
<keyword evidence="1" id="KW-0472">Membrane</keyword>
<dbReference type="Gene3D" id="3.40.50.880">
    <property type="match status" value="1"/>
</dbReference>
<dbReference type="CDD" id="cd03143">
    <property type="entry name" value="A4_beta-galactosidase_middle_domain"/>
    <property type="match status" value="1"/>
</dbReference>
<feature type="transmembrane region" description="Helical" evidence="1">
    <location>
        <begin position="7"/>
        <end position="25"/>
    </location>
</feature>
<feature type="transmembrane region" description="Helical" evidence="1">
    <location>
        <begin position="59"/>
        <end position="78"/>
    </location>
</feature>
<feature type="transmembrane region" description="Helical" evidence="1">
    <location>
        <begin position="612"/>
        <end position="631"/>
    </location>
</feature>
<evidence type="ECO:0000259" key="3">
    <source>
        <dbReference type="Pfam" id="PF13709"/>
    </source>
</evidence>
<feature type="domain" description="Aerotolerance regulator N-terminal" evidence="2">
    <location>
        <begin position="7"/>
        <end position="81"/>
    </location>
</feature>
<dbReference type="InterPro" id="IPR025297">
    <property type="entry name" value="DUF4159"/>
</dbReference>
<evidence type="ECO:0000256" key="1">
    <source>
        <dbReference type="SAM" id="Phobius"/>
    </source>
</evidence>
<dbReference type="STRING" id="1867952.MTBPR1_90064"/>
<evidence type="ECO:0008006" key="6">
    <source>
        <dbReference type="Google" id="ProtNLM"/>
    </source>
</evidence>
<keyword evidence="1" id="KW-0812">Transmembrane</keyword>